<name>A0ACB9F4L6_CICIN</name>
<accession>A0ACB9F4L6</accession>
<reference evidence="2" key="1">
    <citation type="journal article" date="2022" name="Mol. Ecol. Resour.">
        <title>The genomes of chicory, endive, great burdock and yacon provide insights into Asteraceae palaeo-polyploidization history and plant inulin production.</title>
        <authorList>
            <person name="Fan W."/>
            <person name="Wang S."/>
            <person name="Wang H."/>
            <person name="Wang A."/>
            <person name="Jiang F."/>
            <person name="Liu H."/>
            <person name="Zhao H."/>
            <person name="Xu D."/>
            <person name="Zhang Y."/>
        </authorList>
    </citation>
    <scope>NUCLEOTIDE SEQUENCE [LARGE SCALE GENOMIC DNA]</scope>
    <source>
        <strain evidence="2">cv. Punajuju</strain>
    </source>
</reference>
<protein>
    <submittedName>
        <fullName evidence="1">Uncharacterized protein</fullName>
    </submittedName>
</protein>
<comment type="caution">
    <text evidence="1">The sequence shown here is derived from an EMBL/GenBank/DDBJ whole genome shotgun (WGS) entry which is preliminary data.</text>
</comment>
<reference evidence="1 2" key="2">
    <citation type="journal article" date="2022" name="Mol. Ecol. Resour.">
        <title>The genomes of chicory, endive, great burdock and yacon provide insights into Asteraceae paleo-polyploidization history and plant inulin production.</title>
        <authorList>
            <person name="Fan W."/>
            <person name="Wang S."/>
            <person name="Wang H."/>
            <person name="Wang A."/>
            <person name="Jiang F."/>
            <person name="Liu H."/>
            <person name="Zhao H."/>
            <person name="Xu D."/>
            <person name="Zhang Y."/>
        </authorList>
    </citation>
    <scope>NUCLEOTIDE SEQUENCE [LARGE SCALE GENOMIC DNA]</scope>
    <source>
        <strain evidence="2">cv. Punajuju</strain>
        <tissue evidence="1">Leaves</tissue>
    </source>
</reference>
<proteinExistence type="predicted"/>
<dbReference type="Proteomes" id="UP001055811">
    <property type="component" value="Linkage Group LG03"/>
</dbReference>
<sequence>MNEVAGGNTHNLISDGGSVIDFKEFLGKLCKTRCDDVYYCTRHQTLAEGIRRFHNDADYVEFLEVGYEDENEFRMNVYIDHQNEPVLDWADMEVPDEEVEDAEDQDADKDSDKSYTVEYEHAADQEVHSFDKTTDDKFLNKLVCDSNIKNEVNKDDEPNTEDGQGVVFPVHDENQEWETMVPIIGMKFSNPMELKNCVTNYAVKNGYDLWYEKTDCNRLLVKCGKGKRDKNGKSCPFRLWATWMGSEESFQIKSLNRYPCVHGVACILYLNMDCQDFVSQWFTTNMFLKSYQYNIMPLNGSDMWPQVDYIKPLPPKKRRLPGRPTVKRRRDQEEREDKGRKHKVTKTGAVLRCSICKERGHNKVRCPKKPTDGSSSSGLKQKKHRKKQAVEPAVQERVEEEVGVEPDMQEGVQEEVGLEPAMQEGVEEEVGVEEEESKKKIRRKSERITLSKLGKKVGSKEGSSQEQPLEVE</sequence>
<keyword evidence="2" id="KW-1185">Reference proteome</keyword>
<organism evidence="1 2">
    <name type="scientific">Cichorium intybus</name>
    <name type="common">Chicory</name>
    <dbReference type="NCBI Taxonomy" id="13427"/>
    <lineage>
        <taxon>Eukaryota</taxon>
        <taxon>Viridiplantae</taxon>
        <taxon>Streptophyta</taxon>
        <taxon>Embryophyta</taxon>
        <taxon>Tracheophyta</taxon>
        <taxon>Spermatophyta</taxon>
        <taxon>Magnoliopsida</taxon>
        <taxon>eudicotyledons</taxon>
        <taxon>Gunneridae</taxon>
        <taxon>Pentapetalae</taxon>
        <taxon>asterids</taxon>
        <taxon>campanulids</taxon>
        <taxon>Asterales</taxon>
        <taxon>Asteraceae</taxon>
        <taxon>Cichorioideae</taxon>
        <taxon>Cichorieae</taxon>
        <taxon>Cichoriinae</taxon>
        <taxon>Cichorium</taxon>
    </lineage>
</organism>
<evidence type="ECO:0000313" key="2">
    <source>
        <dbReference type="Proteomes" id="UP001055811"/>
    </source>
</evidence>
<gene>
    <name evidence="1" type="ORF">L2E82_15635</name>
</gene>
<evidence type="ECO:0000313" key="1">
    <source>
        <dbReference type="EMBL" id="KAI3765597.1"/>
    </source>
</evidence>
<dbReference type="EMBL" id="CM042011">
    <property type="protein sequence ID" value="KAI3765597.1"/>
    <property type="molecule type" value="Genomic_DNA"/>
</dbReference>